<dbReference type="AlphaFoldDB" id="A0A1S2LXK7"/>
<keyword evidence="3" id="KW-1185">Reference proteome</keyword>
<evidence type="ECO:0000256" key="1">
    <source>
        <dbReference type="SAM" id="MobiDB-lite"/>
    </source>
</evidence>
<dbReference type="Proteomes" id="UP000179524">
    <property type="component" value="Unassembled WGS sequence"/>
</dbReference>
<reference evidence="2 3" key="1">
    <citation type="submission" date="2016-10" db="EMBL/GenBank/DDBJ databases">
        <title>Draft genome sequences of four alkaliphilic bacteria belonging to the Anaerobacillus genus.</title>
        <authorList>
            <person name="Bassil N.M."/>
            <person name="Lloyd J.R."/>
        </authorList>
    </citation>
    <scope>NUCLEOTIDE SEQUENCE [LARGE SCALE GENOMIC DNA]</scope>
    <source>
        <strain evidence="2 3">DSM 18345</strain>
    </source>
</reference>
<name>A0A1S2LXK7_9BACI</name>
<gene>
    <name evidence="2" type="ORF">BKP37_00615</name>
</gene>
<dbReference type="EMBL" id="MLQR01000001">
    <property type="protein sequence ID" value="OIJ17076.1"/>
    <property type="molecule type" value="Genomic_DNA"/>
</dbReference>
<dbReference type="RefSeq" id="WP_071307804.1">
    <property type="nucleotide sequence ID" value="NZ_MLQR01000001.1"/>
</dbReference>
<dbReference type="OrthoDB" id="2666740at2"/>
<sequence length="180" mass="19930">MSKITVSVNVDSAEELASTILELAATLTPNTGGIFVETDNSDKTETKPTSNNKQEEKADKEEPQKFTKASYFHHPESDSYLAFKKGDLVPTDADFELCKEITKKDYDKGIAAQEEANKKEDPSTDDVPSVVDLRAKAQEKATSPEAKKAIKALLDEFESKSISDVPEDKRVEFLARLEDL</sequence>
<comment type="caution">
    <text evidence="2">The sequence shown here is derived from an EMBL/GenBank/DDBJ whole genome shotgun (WGS) entry which is preliminary data.</text>
</comment>
<feature type="region of interest" description="Disordered" evidence="1">
    <location>
        <begin position="31"/>
        <end position="66"/>
    </location>
</feature>
<evidence type="ECO:0000313" key="3">
    <source>
        <dbReference type="Proteomes" id="UP000179524"/>
    </source>
</evidence>
<proteinExistence type="predicted"/>
<protein>
    <submittedName>
        <fullName evidence="2">Uncharacterized protein</fullName>
    </submittedName>
</protein>
<feature type="compositionally biased region" description="Basic and acidic residues" evidence="1">
    <location>
        <begin position="53"/>
        <end position="65"/>
    </location>
</feature>
<evidence type="ECO:0000313" key="2">
    <source>
        <dbReference type="EMBL" id="OIJ17076.1"/>
    </source>
</evidence>
<organism evidence="2 3">
    <name type="scientific">Anaerobacillus alkalilacustris</name>
    <dbReference type="NCBI Taxonomy" id="393763"/>
    <lineage>
        <taxon>Bacteria</taxon>
        <taxon>Bacillati</taxon>
        <taxon>Bacillota</taxon>
        <taxon>Bacilli</taxon>
        <taxon>Bacillales</taxon>
        <taxon>Bacillaceae</taxon>
        <taxon>Anaerobacillus</taxon>
    </lineage>
</organism>
<accession>A0A1S2LXK7</accession>